<evidence type="ECO:0000256" key="8">
    <source>
        <dbReference type="ARBA" id="ARBA00022824"/>
    </source>
</evidence>
<evidence type="ECO:0000256" key="2">
    <source>
        <dbReference type="ARBA" id="ARBA00004922"/>
    </source>
</evidence>
<protein>
    <recommendedName>
        <fullName evidence="4 14">Dol-P-Man:Man(5)GlcNAc(2)-PP-Dol alpha-1,3-mannosyltransferase</fullName>
        <ecNumber evidence="3 14">2.4.1.258</ecNumber>
    </recommendedName>
    <alternativeName>
        <fullName evidence="14">Dol-P-Man-dependent alpha(1-3)-mannosyltransferase</fullName>
    </alternativeName>
</protein>
<evidence type="ECO:0000256" key="13">
    <source>
        <dbReference type="ARBA" id="ARBA00093457"/>
    </source>
</evidence>
<feature type="transmembrane region" description="Helical" evidence="14">
    <location>
        <begin position="20"/>
        <end position="39"/>
    </location>
</feature>
<gene>
    <name evidence="15" type="ORF">EJ04DRAFT_83354</name>
</gene>
<keyword evidence="7 14" id="KW-0812">Transmembrane</keyword>
<comment type="pathway">
    <text evidence="2 14">Protein modification; protein glycosylation.</text>
</comment>
<evidence type="ECO:0000256" key="7">
    <source>
        <dbReference type="ARBA" id="ARBA00022692"/>
    </source>
</evidence>
<accession>A0A9P4UW66</accession>
<organism evidence="15 16">
    <name type="scientific">Polyplosphaeria fusca</name>
    <dbReference type="NCBI Taxonomy" id="682080"/>
    <lineage>
        <taxon>Eukaryota</taxon>
        <taxon>Fungi</taxon>
        <taxon>Dikarya</taxon>
        <taxon>Ascomycota</taxon>
        <taxon>Pezizomycotina</taxon>
        <taxon>Dothideomycetes</taxon>
        <taxon>Pleosporomycetidae</taxon>
        <taxon>Pleosporales</taxon>
        <taxon>Tetraplosphaeriaceae</taxon>
        <taxon>Polyplosphaeria</taxon>
    </lineage>
</organism>
<keyword evidence="10 14" id="KW-0472">Membrane</keyword>
<dbReference type="Pfam" id="PF05208">
    <property type="entry name" value="ALG3"/>
    <property type="match status" value="1"/>
</dbReference>
<evidence type="ECO:0000256" key="3">
    <source>
        <dbReference type="ARBA" id="ARBA00011964"/>
    </source>
</evidence>
<keyword evidence="6 14" id="KW-0808">Transferase</keyword>
<comment type="function">
    <text evidence="11 14">Dol-P-Man:Man(5)GlcNAc(2)-PP-Dol alpha-1,3-mannosyltransferase that operates in the biosynthetic pathway of dolichol-linked oligosaccharides, the glycan precursors employed in protein asparagine (N)-glycosylation. The assembly of dolichol-linked oligosaccharides begins on the cytosolic side of the endoplasmic reticulum membrane and finishes in its lumen. The sequential addition of sugars to dolichol pyrophosphate produces dolichol-linked oligosaccharides containing fourteen sugars, including two GlcNAcs, nine mannoses and three glucoses. Once assembled, the oligosaccharide is transferred from the lipid to nascent proteins by oligosaccharyltransferases. In the lumen of the endoplasmic reticulum, adds the first dolichyl beta-D-mannosyl phosphate derived mannose in an alpha-1,3 linkage to Man(5)GlcNAc(2)-PP-dolichol to produce Man(6)GlcNAc(2)-PP-dolichol.</text>
</comment>
<sequence>MSLINQALDLARNPKHTRWISPLLLVADAGICGLVIWKVPYTEIDWTTYMEQIELYIKGERDYKNIVGSTGPLVYPAAHVHIYRLLYALTDHGRNIQLAQIIFGIVYLLTLGVVMQCYRAAKVPPYVFPLLILSKRLHSIFMLRCFNDCFAVLGLFSAIYAYQRDQWHLGTFFYTTGLNVKMSLLLPLPAIGLIALQALGFREAITQAMIILQVSVGYGYPFRKRAPSYFARAFEFTRQFLYKWTVNWRFVDEQVFLSRSFAIGLLVAHVGLLIYFITSRWIKPSRRTVGQFWKLVREGESRDQDAIARRMNPNFIMTTILTATTIGMLCARSLHYQFYAYIAWATPFLLWKAGFHPIVQYALWGAQEWAWNVYPSTPVSSLTVVAVLAITVLGSWWGTRNDFDFDFDGDSIQANGSADASHEHTE</sequence>
<comment type="subcellular location">
    <subcellularLocation>
        <location evidence="1 14">Endoplasmic reticulum membrane</location>
        <topology evidence="1 14">Multi-pass membrane protein</topology>
    </subcellularLocation>
</comment>
<comment type="catalytic activity">
    <reaction evidence="12 14">
        <text>an alpha-D-Man-(1-&gt;2)-alpha-D-Man-(1-&gt;2)-alpha-D-Man-(1-&gt;3)-[alpha-D-Man-(1-&gt;6)]-beta-D-Man-(1-&gt;4)-beta-D-GlcNAc-(1-&gt;4)-alpha-D-GlcNAc-diphospho-di-trans,poly-cis-dolichol + a di-trans,poly-cis-dolichyl beta-D-mannosyl phosphate = an alpha-D-Man-(1-&gt;2)-alpha-D-Man-(1-&gt;2)-alpha-D-Man-(1-&gt;3)-[alpha-D-Man-(1-&gt;3)-alpha-D-Man-(1-&gt;6)]-beta-D-Man-(1-&gt;4)-beta-D-GlcNAc-(1-&gt;4)-alpha-D-GlcNAc-diphospho-di-trans,poly-cis-dolichol + a di-trans,poly-cis-dolichyl phosphate + H(+)</text>
        <dbReference type="Rhea" id="RHEA:29527"/>
        <dbReference type="Rhea" id="RHEA-COMP:19498"/>
        <dbReference type="Rhea" id="RHEA-COMP:19501"/>
        <dbReference type="Rhea" id="RHEA-COMP:19516"/>
        <dbReference type="Rhea" id="RHEA-COMP:19517"/>
        <dbReference type="ChEBI" id="CHEBI:15378"/>
        <dbReference type="ChEBI" id="CHEBI:57683"/>
        <dbReference type="ChEBI" id="CHEBI:58211"/>
        <dbReference type="ChEBI" id="CHEBI:132515"/>
        <dbReference type="ChEBI" id="CHEBI:132516"/>
        <dbReference type="EC" id="2.4.1.258"/>
    </reaction>
    <physiologicalReaction direction="left-to-right" evidence="12 14">
        <dbReference type="Rhea" id="RHEA:29528"/>
    </physiologicalReaction>
</comment>
<feature type="transmembrane region" description="Helical" evidence="14">
    <location>
        <begin position="182"/>
        <end position="201"/>
    </location>
</feature>
<reference evidence="15" key="1">
    <citation type="journal article" date="2020" name="Stud. Mycol.">
        <title>101 Dothideomycetes genomes: a test case for predicting lifestyles and emergence of pathogens.</title>
        <authorList>
            <person name="Haridas S."/>
            <person name="Albert R."/>
            <person name="Binder M."/>
            <person name="Bloem J."/>
            <person name="Labutti K."/>
            <person name="Salamov A."/>
            <person name="Andreopoulos B."/>
            <person name="Baker S."/>
            <person name="Barry K."/>
            <person name="Bills G."/>
            <person name="Bluhm B."/>
            <person name="Cannon C."/>
            <person name="Castanera R."/>
            <person name="Culley D."/>
            <person name="Daum C."/>
            <person name="Ezra D."/>
            <person name="Gonzalez J."/>
            <person name="Henrissat B."/>
            <person name="Kuo A."/>
            <person name="Liang C."/>
            <person name="Lipzen A."/>
            <person name="Lutzoni F."/>
            <person name="Magnuson J."/>
            <person name="Mondo S."/>
            <person name="Nolan M."/>
            <person name="Ohm R."/>
            <person name="Pangilinan J."/>
            <person name="Park H.-J."/>
            <person name="Ramirez L."/>
            <person name="Alfaro M."/>
            <person name="Sun H."/>
            <person name="Tritt A."/>
            <person name="Yoshinaga Y."/>
            <person name="Zwiers L.-H."/>
            <person name="Turgeon B."/>
            <person name="Goodwin S."/>
            <person name="Spatafora J."/>
            <person name="Crous P."/>
            <person name="Grigoriev I."/>
        </authorList>
    </citation>
    <scope>NUCLEOTIDE SEQUENCE</scope>
    <source>
        <strain evidence="15">CBS 125425</strain>
    </source>
</reference>
<feature type="transmembrane region" description="Helical" evidence="14">
    <location>
        <begin position="98"/>
        <end position="121"/>
    </location>
</feature>
<keyword evidence="16" id="KW-1185">Reference proteome</keyword>
<dbReference type="PANTHER" id="PTHR12646:SF0">
    <property type="entry name" value="DOL-P-MAN:MAN(5)GLCNAC(2)-PP-DOL ALPHA-1,3-MANNOSYLTRANSFERASE"/>
    <property type="match status" value="1"/>
</dbReference>
<evidence type="ECO:0000256" key="4">
    <source>
        <dbReference type="ARBA" id="ARBA00015561"/>
    </source>
</evidence>
<feature type="transmembrane region" description="Helical" evidence="14">
    <location>
        <begin position="379"/>
        <end position="397"/>
    </location>
</feature>
<keyword evidence="5 14" id="KW-0328">Glycosyltransferase</keyword>
<evidence type="ECO:0000256" key="1">
    <source>
        <dbReference type="ARBA" id="ARBA00004477"/>
    </source>
</evidence>
<comment type="similarity">
    <text evidence="13">Belongs to the glycosyltransferase ALG3 family.</text>
</comment>
<evidence type="ECO:0000256" key="5">
    <source>
        <dbReference type="ARBA" id="ARBA00022676"/>
    </source>
</evidence>
<evidence type="ECO:0000313" key="15">
    <source>
        <dbReference type="EMBL" id="KAF2728969.1"/>
    </source>
</evidence>
<name>A0A9P4UW66_9PLEO</name>
<dbReference type="AlphaFoldDB" id="A0A9P4UW66"/>
<feature type="transmembrane region" description="Helical" evidence="14">
    <location>
        <begin position="315"/>
        <end position="331"/>
    </location>
</feature>
<dbReference type="EMBL" id="ML996260">
    <property type="protein sequence ID" value="KAF2728969.1"/>
    <property type="molecule type" value="Genomic_DNA"/>
</dbReference>
<evidence type="ECO:0000256" key="6">
    <source>
        <dbReference type="ARBA" id="ARBA00022679"/>
    </source>
</evidence>
<proteinExistence type="inferred from homology"/>
<comment type="caution">
    <text evidence="15">The sequence shown here is derived from an EMBL/GenBank/DDBJ whole genome shotgun (WGS) entry which is preliminary data.</text>
</comment>
<evidence type="ECO:0000256" key="10">
    <source>
        <dbReference type="ARBA" id="ARBA00023136"/>
    </source>
</evidence>
<dbReference type="OrthoDB" id="20028at2759"/>
<evidence type="ECO:0000256" key="9">
    <source>
        <dbReference type="ARBA" id="ARBA00022989"/>
    </source>
</evidence>
<dbReference type="InterPro" id="IPR007873">
    <property type="entry name" value="Glycosyltransferase_ALG3"/>
</dbReference>
<evidence type="ECO:0000256" key="14">
    <source>
        <dbReference type="RuleBase" id="RU364047"/>
    </source>
</evidence>
<dbReference type="GO" id="GO:0005789">
    <property type="term" value="C:endoplasmic reticulum membrane"/>
    <property type="evidence" value="ECO:0007669"/>
    <property type="project" value="UniProtKB-SubCell"/>
</dbReference>
<feature type="transmembrane region" description="Helical" evidence="14">
    <location>
        <begin position="338"/>
        <end position="359"/>
    </location>
</feature>
<evidence type="ECO:0000313" key="16">
    <source>
        <dbReference type="Proteomes" id="UP000799444"/>
    </source>
</evidence>
<evidence type="ECO:0000256" key="12">
    <source>
        <dbReference type="ARBA" id="ARBA00049506"/>
    </source>
</evidence>
<dbReference type="EC" id="2.4.1.258" evidence="3 14"/>
<keyword evidence="9 14" id="KW-1133">Transmembrane helix</keyword>
<evidence type="ECO:0000256" key="11">
    <source>
        <dbReference type="ARBA" id="ARBA00044743"/>
    </source>
</evidence>
<keyword evidence="8 14" id="KW-0256">Endoplasmic reticulum</keyword>
<feature type="transmembrane region" description="Helical" evidence="14">
    <location>
        <begin position="256"/>
        <end position="277"/>
    </location>
</feature>
<dbReference type="GO" id="GO:0052925">
    <property type="term" value="F:dol-P-Man:Man(5)GlcNAc(2)-PP-Dol alpha-1,3-mannosyltransferase activity"/>
    <property type="evidence" value="ECO:0007669"/>
    <property type="project" value="UniProtKB-EC"/>
</dbReference>
<feature type="transmembrane region" description="Helical" evidence="14">
    <location>
        <begin position="141"/>
        <end position="162"/>
    </location>
</feature>
<dbReference type="PANTHER" id="PTHR12646">
    <property type="entry name" value="NOT56 - RELATED"/>
    <property type="match status" value="1"/>
</dbReference>
<dbReference type="Proteomes" id="UP000799444">
    <property type="component" value="Unassembled WGS sequence"/>
</dbReference>